<dbReference type="SUPFAM" id="SSF56349">
    <property type="entry name" value="DNA breaking-rejoining enzymes"/>
    <property type="match status" value="1"/>
</dbReference>
<dbReference type="InterPro" id="IPR050090">
    <property type="entry name" value="Tyrosine_recombinase_XerCD"/>
</dbReference>
<evidence type="ECO:0000256" key="3">
    <source>
        <dbReference type="ARBA" id="ARBA00023125"/>
    </source>
</evidence>
<dbReference type="PATRIC" id="fig|43658.5.peg.4966"/>
<dbReference type="InterPro" id="IPR013762">
    <property type="entry name" value="Integrase-like_cat_sf"/>
</dbReference>
<feature type="domain" description="Core-binding (CB)" evidence="7">
    <location>
        <begin position="1"/>
        <end position="86"/>
    </location>
</feature>
<feature type="domain" description="Tyr recombinase" evidence="6">
    <location>
        <begin position="108"/>
        <end position="308"/>
    </location>
</feature>
<evidence type="ECO:0000256" key="2">
    <source>
        <dbReference type="ARBA" id="ARBA00022908"/>
    </source>
</evidence>
<evidence type="ECO:0000313" key="9">
    <source>
        <dbReference type="Proteomes" id="UP000033452"/>
    </source>
</evidence>
<evidence type="ECO:0000256" key="4">
    <source>
        <dbReference type="ARBA" id="ARBA00023172"/>
    </source>
</evidence>
<dbReference type="Gene3D" id="1.10.150.130">
    <property type="match status" value="1"/>
</dbReference>
<dbReference type="EMBL" id="JXYA01000093">
    <property type="protein sequence ID" value="KJZ04542.1"/>
    <property type="molecule type" value="Genomic_DNA"/>
</dbReference>
<dbReference type="PROSITE" id="PS51898">
    <property type="entry name" value="TYR_RECOMBINASE"/>
    <property type="match status" value="1"/>
</dbReference>
<dbReference type="AlphaFoldDB" id="A0A0F4QD42"/>
<dbReference type="InterPro" id="IPR010998">
    <property type="entry name" value="Integrase_recombinase_N"/>
</dbReference>
<dbReference type="InterPro" id="IPR044068">
    <property type="entry name" value="CB"/>
</dbReference>
<dbReference type="InterPro" id="IPR004107">
    <property type="entry name" value="Integrase_SAM-like_N"/>
</dbReference>
<dbReference type="OrthoDB" id="9801717at2"/>
<comment type="caution">
    <text evidence="8">The sequence shown here is derived from an EMBL/GenBank/DDBJ whole genome shotgun (WGS) entry which is preliminary data.</text>
</comment>
<dbReference type="InterPro" id="IPR011010">
    <property type="entry name" value="DNA_brk_join_enz"/>
</dbReference>
<dbReference type="PROSITE" id="PS51900">
    <property type="entry name" value="CB"/>
    <property type="match status" value="1"/>
</dbReference>
<comment type="similarity">
    <text evidence="1">Belongs to the 'phage' integrase family.</text>
</comment>
<protein>
    <submittedName>
        <fullName evidence="8">Integrase</fullName>
    </submittedName>
</protein>
<proteinExistence type="inferred from homology"/>
<keyword evidence="9" id="KW-1185">Reference proteome</keyword>
<keyword evidence="3 5" id="KW-0238">DNA-binding</keyword>
<name>A0A0F4QD42_9GAMM</name>
<keyword evidence="2" id="KW-0229">DNA integration</keyword>
<dbReference type="PANTHER" id="PTHR30349">
    <property type="entry name" value="PHAGE INTEGRASE-RELATED"/>
    <property type="match status" value="1"/>
</dbReference>
<dbReference type="GO" id="GO:0006310">
    <property type="term" value="P:DNA recombination"/>
    <property type="evidence" value="ECO:0007669"/>
    <property type="project" value="UniProtKB-KW"/>
</dbReference>
<dbReference type="RefSeq" id="WP_046007398.1">
    <property type="nucleotide sequence ID" value="NZ_JXYA01000093.1"/>
</dbReference>
<evidence type="ECO:0000256" key="5">
    <source>
        <dbReference type="PROSITE-ProRule" id="PRU01248"/>
    </source>
</evidence>
<dbReference type="Proteomes" id="UP000033452">
    <property type="component" value="Unassembled WGS sequence"/>
</dbReference>
<dbReference type="GO" id="GO:0003677">
    <property type="term" value="F:DNA binding"/>
    <property type="evidence" value="ECO:0007669"/>
    <property type="project" value="UniProtKB-UniRule"/>
</dbReference>
<dbReference type="Gene3D" id="1.10.443.10">
    <property type="entry name" value="Intergrase catalytic core"/>
    <property type="match status" value="1"/>
</dbReference>
<dbReference type="Pfam" id="PF02899">
    <property type="entry name" value="Phage_int_SAM_1"/>
    <property type="match status" value="1"/>
</dbReference>
<evidence type="ECO:0000256" key="1">
    <source>
        <dbReference type="ARBA" id="ARBA00008857"/>
    </source>
</evidence>
<evidence type="ECO:0000259" key="7">
    <source>
        <dbReference type="PROSITE" id="PS51900"/>
    </source>
</evidence>
<dbReference type="GO" id="GO:0015074">
    <property type="term" value="P:DNA integration"/>
    <property type="evidence" value="ECO:0007669"/>
    <property type="project" value="UniProtKB-KW"/>
</dbReference>
<accession>A0A0F4QD42</accession>
<sequence length="317" mass="36640">MQKVVEITFEFIALCKEKRKLSEHTLKAYQIDLKQFCATINPEKHINEVSKVDLVKFHQFLVDAELSNTSVKRKMACLRAMFHWLEREEIIDVSPFHKFQLDIKLPKHLPRNVPQSDLRRLLKQARKSSKDMLNEQSGNYEVRSKRRLNDLTALIALEIMISTGIRVSELSGIELSDIYISEKKIKIMGKGSRERFVYLTDQEIVKLLKNYIDSRSVCTPNHSQLLTNSRGEPASTQFLRKLIKTLSQQSNTQLKVTPHMLRHSAACELLESGLDIRFVQRLLGHSSISTTERYTHVSDNVLQKKITKANVRKRIAS</sequence>
<keyword evidence="4" id="KW-0233">DNA recombination</keyword>
<evidence type="ECO:0000313" key="8">
    <source>
        <dbReference type="EMBL" id="KJZ04542.1"/>
    </source>
</evidence>
<gene>
    <name evidence="8" type="ORF">TW77_23445</name>
</gene>
<evidence type="ECO:0000259" key="6">
    <source>
        <dbReference type="PROSITE" id="PS51898"/>
    </source>
</evidence>
<dbReference type="InterPro" id="IPR002104">
    <property type="entry name" value="Integrase_catalytic"/>
</dbReference>
<dbReference type="PANTHER" id="PTHR30349:SF41">
    <property type="entry name" value="INTEGRASE_RECOMBINASE PROTEIN MJ0367-RELATED"/>
    <property type="match status" value="1"/>
</dbReference>
<reference evidence="8 9" key="1">
    <citation type="journal article" date="2015" name="BMC Genomics">
        <title>Genome mining reveals unlocked bioactive potential of marine Gram-negative bacteria.</title>
        <authorList>
            <person name="Machado H."/>
            <person name="Sonnenschein E.C."/>
            <person name="Melchiorsen J."/>
            <person name="Gram L."/>
        </authorList>
    </citation>
    <scope>NUCLEOTIDE SEQUENCE [LARGE SCALE GENOMIC DNA]</scope>
    <source>
        <strain evidence="8 9">S2471</strain>
    </source>
</reference>
<organism evidence="8 9">
    <name type="scientific">Pseudoalteromonas rubra</name>
    <dbReference type="NCBI Taxonomy" id="43658"/>
    <lineage>
        <taxon>Bacteria</taxon>
        <taxon>Pseudomonadati</taxon>
        <taxon>Pseudomonadota</taxon>
        <taxon>Gammaproteobacteria</taxon>
        <taxon>Alteromonadales</taxon>
        <taxon>Pseudoalteromonadaceae</taxon>
        <taxon>Pseudoalteromonas</taxon>
    </lineage>
</organism>
<dbReference type="Pfam" id="PF00589">
    <property type="entry name" value="Phage_integrase"/>
    <property type="match status" value="1"/>
</dbReference>